<proteinExistence type="predicted"/>
<dbReference type="Proteomes" id="UP000887565">
    <property type="component" value="Unplaced"/>
</dbReference>
<evidence type="ECO:0000313" key="3">
    <source>
        <dbReference type="WBParaSite" id="nRc.2.0.1.t34251-RA"/>
    </source>
</evidence>
<name>A0A915K686_ROMCU</name>
<dbReference type="WBParaSite" id="nRc.2.0.1.t34251-RA">
    <property type="protein sequence ID" value="nRc.2.0.1.t34251-RA"/>
    <property type="gene ID" value="nRc.2.0.1.g34251"/>
</dbReference>
<feature type="signal peptide" evidence="1">
    <location>
        <begin position="1"/>
        <end position="18"/>
    </location>
</feature>
<keyword evidence="2" id="KW-1185">Reference proteome</keyword>
<protein>
    <submittedName>
        <fullName evidence="3">Uncharacterized protein</fullName>
    </submittedName>
</protein>
<organism evidence="2 3">
    <name type="scientific">Romanomermis culicivorax</name>
    <name type="common">Nematode worm</name>
    <dbReference type="NCBI Taxonomy" id="13658"/>
    <lineage>
        <taxon>Eukaryota</taxon>
        <taxon>Metazoa</taxon>
        <taxon>Ecdysozoa</taxon>
        <taxon>Nematoda</taxon>
        <taxon>Enoplea</taxon>
        <taxon>Dorylaimia</taxon>
        <taxon>Mermithida</taxon>
        <taxon>Mermithoidea</taxon>
        <taxon>Mermithidae</taxon>
        <taxon>Romanomermis</taxon>
    </lineage>
</organism>
<sequence>MMSLVLVLQIWCFSTVIGAYKYLKDERSVKASHRNGNAAQYGRKLV</sequence>
<accession>A0A915K686</accession>
<feature type="chain" id="PRO_5037333233" evidence="1">
    <location>
        <begin position="19"/>
        <end position="46"/>
    </location>
</feature>
<evidence type="ECO:0000313" key="2">
    <source>
        <dbReference type="Proteomes" id="UP000887565"/>
    </source>
</evidence>
<dbReference type="AlphaFoldDB" id="A0A915K686"/>
<reference evidence="3" key="1">
    <citation type="submission" date="2022-11" db="UniProtKB">
        <authorList>
            <consortium name="WormBaseParasite"/>
        </authorList>
    </citation>
    <scope>IDENTIFICATION</scope>
</reference>
<evidence type="ECO:0000256" key="1">
    <source>
        <dbReference type="SAM" id="SignalP"/>
    </source>
</evidence>
<keyword evidence="1" id="KW-0732">Signal</keyword>